<sequence>MFRARAARASSKSTRIQKKSTWISRKSVVIAFFSAHDRSTRNPCMTHVESLYDPRGIPATTGPPYSPCGALPSKYFYSGTRPALPYLARRFGPLAELGPLLVNHSLRRGLSDLKMDLSGLGKQYERFSIKQNTLQANPVIRGFGIRDYPYSRIVKMHPYSIFADFMYLYSRFAAIFTLTSMIFVLNNISSIVVQLKITRPALSRLTRSIQKTLFVQRQLANNTVTATRRTRSKIRCSSSGSWRITRDATATQCTRNKIRCSFSGSWRITRTATATQRTRNKRLNKCKVLRVNYRKIRLHYVKAEKKTHKNHIFIYFSSGITLSFVRVAITTSHESRVWAAGRPSADYSPLLTQNACSLLTICRSTARFLNSLSLNKAKTQMMLMGSDAFLGHFDLSTTRRVLLDGLPLLYATVVKSLGVWIQPNLDSGANVNHVIKRIHRVFYSL</sequence>
<dbReference type="EMBL" id="CADCXV010000889">
    <property type="protein sequence ID" value="CAB0038064.1"/>
    <property type="molecule type" value="Genomic_DNA"/>
</dbReference>
<dbReference type="AlphaFoldDB" id="A0A6H5IR28"/>
<dbReference type="Proteomes" id="UP000479190">
    <property type="component" value="Unassembled WGS sequence"/>
</dbReference>
<reference evidence="2 3" key="1">
    <citation type="submission" date="2020-02" db="EMBL/GenBank/DDBJ databases">
        <authorList>
            <person name="Ferguson B K."/>
        </authorList>
    </citation>
    <scope>NUCLEOTIDE SEQUENCE [LARGE SCALE GENOMIC DNA]</scope>
</reference>
<protein>
    <submittedName>
        <fullName evidence="2">Uncharacterized protein</fullName>
    </submittedName>
</protein>
<keyword evidence="1" id="KW-0472">Membrane</keyword>
<gene>
    <name evidence="2" type="ORF">TBRA_LOCUS9858</name>
</gene>
<evidence type="ECO:0000313" key="3">
    <source>
        <dbReference type="Proteomes" id="UP000479190"/>
    </source>
</evidence>
<keyword evidence="3" id="KW-1185">Reference proteome</keyword>
<keyword evidence="1" id="KW-0812">Transmembrane</keyword>
<evidence type="ECO:0000313" key="2">
    <source>
        <dbReference type="EMBL" id="CAB0038064.1"/>
    </source>
</evidence>
<organism evidence="2 3">
    <name type="scientific">Trichogramma brassicae</name>
    <dbReference type="NCBI Taxonomy" id="86971"/>
    <lineage>
        <taxon>Eukaryota</taxon>
        <taxon>Metazoa</taxon>
        <taxon>Ecdysozoa</taxon>
        <taxon>Arthropoda</taxon>
        <taxon>Hexapoda</taxon>
        <taxon>Insecta</taxon>
        <taxon>Pterygota</taxon>
        <taxon>Neoptera</taxon>
        <taxon>Endopterygota</taxon>
        <taxon>Hymenoptera</taxon>
        <taxon>Apocrita</taxon>
        <taxon>Proctotrupomorpha</taxon>
        <taxon>Chalcidoidea</taxon>
        <taxon>Trichogrammatidae</taxon>
        <taxon>Trichogramma</taxon>
    </lineage>
</organism>
<proteinExistence type="predicted"/>
<feature type="transmembrane region" description="Helical" evidence="1">
    <location>
        <begin position="165"/>
        <end position="185"/>
    </location>
</feature>
<name>A0A6H5IR28_9HYME</name>
<keyword evidence="1" id="KW-1133">Transmembrane helix</keyword>
<evidence type="ECO:0000256" key="1">
    <source>
        <dbReference type="SAM" id="Phobius"/>
    </source>
</evidence>
<accession>A0A6H5IR28</accession>